<feature type="region of interest" description="Disordered" evidence="1">
    <location>
        <begin position="144"/>
        <end position="226"/>
    </location>
</feature>
<keyword evidence="3" id="KW-1185">Reference proteome</keyword>
<sequence length="454" mass="51129">MSSLVAIEKSWYEALLQRFRLMLNRLTSNFHSVDADSSMTSHSNSHSMMSNNTDCWHSAYSTRSSPSNVHDEAPPPDLDMVTITRSRYEQLIRFSQQFENLKNSLLKGGVSQESLDVLIGSHAPFLAGDQSSVVRTETITDRDNATSRYFPEGALDADRSPGNGETIPVELKKERRASPNDCSLDDDNEYIFSDGKEDDSQPTESGKAPPGQSEQRTVEIRGLPERATHRDVTNAVRGGALLEIYLRPYDHSARVSFVEPSAAQEFLNYAKRQDVYVHGKRVEVSWSDRQFYLRPYIKQNTDHGASRNLMIRRVHPNISASLIREHLEHIHNLIVIDIKFGQGNAYISTNSVHNAMFARSCMMSRTTYRGMRIEFSPDECAQPFPKVPKTPPKNEPKASSKTASYAPNRFQMLSVDGSESSDDSDNDDVEVGMPINYRPLDGGNINWRHHSIAV</sequence>
<dbReference type="RefSeq" id="XP_013331970.1">
    <property type="nucleotide sequence ID" value="XM_013476516.1"/>
</dbReference>
<evidence type="ECO:0000313" key="3">
    <source>
        <dbReference type="Proteomes" id="UP000053958"/>
    </source>
</evidence>
<dbReference type="GeneID" id="25312660"/>
<organism evidence="2 3">
    <name type="scientific">Rasamsonia emersonii (strain ATCC 16479 / CBS 393.64 / IMI 116815)</name>
    <dbReference type="NCBI Taxonomy" id="1408163"/>
    <lineage>
        <taxon>Eukaryota</taxon>
        <taxon>Fungi</taxon>
        <taxon>Dikarya</taxon>
        <taxon>Ascomycota</taxon>
        <taxon>Pezizomycotina</taxon>
        <taxon>Eurotiomycetes</taxon>
        <taxon>Eurotiomycetidae</taxon>
        <taxon>Eurotiales</taxon>
        <taxon>Trichocomaceae</taxon>
        <taxon>Rasamsonia</taxon>
    </lineage>
</organism>
<evidence type="ECO:0008006" key="4">
    <source>
        <dbReference type="Google" id="ProtNLM"/>
    </source>
</evidence>
<comment type="caution">
    <text evidence="2">The sequence shown here is derived from an EMBL/GenBank/DDBJ whole genome shotgun (WGS) entry which is preliminary data.</text>
</comment>
<name>A0A0F4Z666_RASE3</name>
<feature type="region of interest" description="Disordered" evidence="1">
    <location>
        <begin position="379"/>
        <end position="435"/>
    </location>
</feature>
<gene>
    <name evidence="2" type="ORF">T310_0606</name>
</gene>
<dbReference type="GO" id="GO:0003676">
    <property type="term" value="F:nucleic acid binding"/>
    <property type="evidence" value="ECO:0007669"/>
    <property type="project" value="InterPro"/>
</dbReference>
<feature type="compositionally biased region" description="Acidic residues" evidence="1">
    <location>
        <begin position="419"/>
        <end position="430"/>
    </location>
</feature>
<dbReference type="EMBL" id="LASV01000024">
    <property type="protein sequence ID" value="KKA25358.1"/>
    <property type="molecule type" value="Genomic_DNA"/>
</dbReference>
<protein>
    <recommendedName>
        <fullName evidence="4">RRM domain-containing protein</fullName>
    </recommendedName>
</protein>
<evidence type="ECO:0000313" key="2">
    <source>
        <dbReference type="EMBL" id="KKA25358.1"/>
    </source>
</evidence>
<evidence type="ECO:0000256" key="1">
    <source>
        <dbReference type="SAM" id="MobiDB-lite"/>
    </source>
</evidence>
<dbReference type="STRING" id="1408163.A0A0F4Z666"/>
<dbReference type="OrthoDB" id="4226503at2759"/>
<feature type="compositionally biased region" description="Basic and acidic residues" evidence="1">
    <location>
        <begin position="216"/>
        <end position="226"/>
    </location>
</feature>
<dbReference type="Proteomes" id="UP000053958">
    <property type="component" value="Unassembled WGS sequence"/>
</dbReference>
<accession>A0A0F4Z666</accession>
<dbReference type="Gene3D" id="3.30.70.330">
    <property type="match status" value="2"/>
</dbReference>
<dbReference type="InterPro" id="IPR012677">
    <property type="entry name" value="Nucleotide-bd_a/b_plait_sf"/>
</dbReference>
<reference evidence="2 3" key="1">
    <citation type="submission" date="2015-04" db="EMBL/GenBank/DDBJ databases">
        <authorList>
            <person name="Heijne W.H."/>
            <person name="Fedorova N.D."/>
            <person name="Nierman W.C."/>
            <person name="Vollebregt A.W."/>
            <person name="Zhao Z."/>
            <person name="Wu L."/>
            <person name="Kumar M."/>
            <person name="Stam H."/>
            <person name="van den Berg M.A."/>
            <person name="Pel H.J."/>
        </authorList>
    </citation>
    <scope>NUCLEOTIDE SEQUENCE [LARGE SCALE GENOMIC DNA]</scope>
    <source>
        <strain evidence="2 3">CBS 393.64</strain>
    </source>
</reference>
<proteinExistence type="predicted"/>
<dbReference type="SUPFAM" id="SSF54928">
    <property type="entry name" value="RNA-binding domain, RBD"/>
    <property type="match status" value="1"/>
</dbReference>
<dbReference type="CDD" id="cd12261">
    <property type="entry name" value="RRM1_3_MRN1"/>
    <property type="match status" value="1"/>
</dbReference>
<dbReference type="InterPro" id="IPR035979">
    <property type="entry name" value="RBD_domain_sf"/>
</dbReference>
<dbReference type="AlphaFoldDB" id="A0A0F4Z666"/>